<comment type="subcellular location">
    <subcellularLocation>
        <location evidence="3 16">Cytoplasm</location>
    </subcellularLocation>
</comment>
<feature type="active site" description="Proton acceptor" evidence="16">
    <location>
        <position position="99"/>
    </location>
</feature>
<gene>
    <name evidence="16" type="primary">coaX</name>
    <name evidence="17" type="ORF">ACFP85_01515</name>
</gene>
<reference evidence="18" key="1">
    <citation type="journal article" date="2019" name="Int. J. Syst. Evol. Microbiol.">
        <title>The Global Catalogue of Microorganisms (GCM) 10K type strain sequencing project: providing services to taxonomists for standard genome sequencing and annotation.</title>
        <authorList>
            <consortium name="The Broad Institute Genomics Platform"/>
            <consortium name="The Broad Institute Genome Sequencing Center for Infectious Disease"/>
            <person name="Wu L."/>
            <person name="Ma J."/>
        </authorList>
    </citation>
    <scope>NUCLEOTIDE SEQUENCE [LARGE SCALE GENOMIC DNA]</scope>
    <source>
        <strain evidence="18">CGMCC 1.16031</strain>
    </source>
</reference>
<comment type="subunit">
    <text evidence="5 16">Homodimer.</text>
</comment>
<keyword evidence="13 16" id="KW-0173">Coenzyme A biosynthesis</keyword>
<evidence type="ECO:0000256" key="11">
    <source>
        <dbReference type="ARBA" id="ARBA00022840"/>
    </source>
</evidence>
<evidence type="ECO:0000256" key="10">
    <source>
        <dbReference type="ARBA" id="ARBA00022777"/>
    </source>
</evidence>
<comment type="caution">
    <text evidence="17">The sequence shown here is derived from an EMBL/GenBank/DDBJ whole genome shotgun (WGS) entry which is preliminary data.</text>
</comment>
<evidence type="ECO:0000256" key="4">
    <source>
        <dbReference type="ARBA" id="ARBA00005225"/>
    </source>
</evidence>
<evidence type="ECO:0000256" key="5">
    <source>
        <dbReference type="ARBA" id="ARBA00011738"/>
    </source>
</evidence>
<comment type="caution">
    <text evidence="16">Lacks conserved residue(s) required for the propagation of feature annotation.</text>
</comment>
<evidence type="ECO:0000256" key="15">
    <source>
        <dbReference type="ARBA" id="ARBA00040883"/>
    </source>
</evidence>
<dbReference type="PANTHER" id="PTHR34265:SF1">
    <property type="entry name" value="TYPE III PANTOTHENATE KINASE"/>
    <property type="match status" value="1"/>
</dbReference>
<dbReference type="InterPro" id="IPR043129">
    <property type="entry name" value="ATPase_NBD"/>
</dbReference>
<evidence type="ECO:0000256" key="16">
    <source>
        <dbReference type="HAMAP-Rule" id="MF_01274"/>
    </source>
</evidence>
<dbReference type="Pfam" id="PF03309">
    <property type="entry name" value="Pan_kinase"/>
    <property type="match status" value="1"/>
</dbReference>
<feature type="binding site" evidence="16">
    <location>
        <position position="122"/>
    </location>
    <ligand>
        <name>ATP</name>
        <dbReference type="ChEBI" id="CHEBI:30616"/>
    </ligand>
</feature>
<dbReference type="RefSeq" id="WP_131259826.1">
    <property type="nucleotide sequence ID" value="NZ_JBHSUS010000001.1"/>
</dbReference>
<evidence type="ECO:0000256" key="1">
    <source>
        <dbReference type="ARBA" id="ARBA00001206"/>
    </source>
</evidence>
<proteinExistence type="inferred from homology"/>
<keyword evidence="16" id="KW-0479">Metal-binding</keyword>
<comment type="cofactor">
    <cofactor evidence="2">
        <name>K(+)</name>
        <dbReference type="ChEBI" id="CHEBI:29103"/>
    </cofactor>
</comment>
<keyword evidence="9 16" id="KW-0547">Nucleotide-binding</keyword>
<dbReference type="HAMAP" id="MF_01274">
    <property type="entry name" value="Pantothen_kinase_3"/>
    <property type="match status" value="1"/>
</dbReference>
<evidence type="ECO:0000256" key="12">
    <source>
        <dbReference type="ARBA" id="ARBA00022958"/>
    </source>
</evidence>
<keyword evidence="18" id="KW-1185">Reference proteome</keyword>
<feature type="binding site" evidence="16">
    <location>
        <begin position="11"/>
        <end position="18"/>
    </location>
    <ligand>
        <name>ATP</name>
        <dbReference type="ChEBI" id="CHEBI:30616"/>
    </ligand>
</feature>
<evidence type="ECO:0000313" key="17">
    <source>
        <dbReference type="EMBL" id="MFC6438835.1"/>
    </source>
</evidence>
<dbReference type="EC" id="2.7.1.33" evidence="6 16"/>
<evidence type="ECO:0000256" key="6">
    <source>
        <dbReference type="ARBA" id="ARBA00012102"/>
    </source>
</evidence>
<protein>
    <recommendedName>
        <fullName evidence="15 16">Type III pantothenate kinase</fullName>
        <ecNumber evidence="6 16">2.7.1.33</ecNumber>
    </recommendedName>
    <alternativeName>
        <fullName evidence="16">PanK-III</fullName>
    </alternativeName>
    <alternativeName>
        <fullName evidence="16">Pantothenic acid kinase</fullName>
    </alternativeName>
</protein>
<accession>A0ABW1XI19</accession>
<evidence type="ECO:0000256" key="13">
    <source>
        <dbReference type="ARBA" id="ARBA00022993"/>
    </source>
</evidence>
<feature type="binding site" evidence="16">
    <location>
        <position position="90"/>
    </location>
    <ligand>
        <name>substrate</name>
    </ligand>
</feature>
<evidence type="ECO:0000256" key="2">
    <source>
        <dbReference type="ARBA" id="ARBA00001958"/>
    </source>
</evidence>
<dbReference type="GO" id="GO:0004594">
    <property type="term" value="F:pantothenate kinase activity"/>
    <property type="evidence" value="ECO:0007669"/>
    <property type="project" value="UniProtKB-EC"/>
</dbReference>
<dbReference type="Gene3D" id="3.30.420.40">
    <property type="match status" value="2"/>
</dbReference>
<comment type="function">
    <text evidence="16">Catalyzes the phosphorylation of pantothenate (Pan), the first step in CoA biosynthesis.</text>
</comment>
<comment type="catalytic activity">
    <reaction evidence="1 16">
        <text>(R)-pantothenate + ATP = (R)-4'-phosphopantothenate + ADP + H(+)</text>
        <dbReference type="Rhea" id="RHEA:16373"/>
        <dbReference type="ChEBI" id="CHEBI:10986"/>
        <dbReference type="ChEBI" id="CHEBI:15378"/>
        <dbReference type="ChEBI" id="CHEBI:29032"/>
        <dbReference type="ChEBI" id="CHEBI:30616"/>
        <dbReference type="ChEBI" id="CHEBI:456216"/>
        <dbReference type="EC" id="2.7.1.33"/>
    </reaction>
</comment>
<feature type="binding site" evidence="16">
    <location>
        <begin position="97"/>
        <end position="100"/>
    </location>
    <ligand>
        <name>substrate</name>
    </ligand>
</feature>
<dbReference type="InterPro" id="IPR004619">
    <property type="entry name" value="Type_III_PanK"/>
</dbReference>
<dbReference type="PANTHER" id="PTHR34265">
    <property type="entry name" value="TYPE III PANTOTHENATE KINASE"/>
    <property type="match status" value="1"/>
</dbReference>
<evidence type="ECO:0000256" key="14">
    <source>
        <dbReference type="ARBA" id="ARBA00038036"/>
    </source>
</evidence>
<evidence type="ECO:0000256" key="9">
    <source>
        <dbReference type="ARBA" id="ARBA00022741"/>
    </source>
</evidence>
<dbReference type="Proteomes" id="UP001596364">
    <property type="component" value="Unassembled WGS sequence"/>
</dbReference>
<evidence type="ECO:0000256" key="3">
    <source>
        <dbReference type="ARBA" id="ARBA00004496"/>
    </source>
</evidence>
<evidence type="ECO:0000313" key="18">
    <source>
        <dbReference type="Proteomes" id="UP001596364"/>
    </source>
</evidence>
<dbReference type="SUPFAM" id="SSF53067">
    <property type="entry name" value="Actin-like ATPase domain"/>
    <property type="match status" value="2"/>
</dbReference>
<dbReference type="CDD" id="cd24015">
    <property type="entry name" value="ASKHA_NBD_PanK-III"/>
    <property type="match status" value="1"/>
</dbReference>
<dbReference type="NCBIfam" id="TIGR00671">
    <property type="entry name" value="baf"/>
    <property type="match status" value="1"/>
</dbReference>
<keyword evidence="7 16" id="KW-0963">Cytoplasm</keyword>
<feature type="binding site" evidence="16">
    <location>
        <position position="119"/>
    </location>
    <ligand>
        <name>K(+)</name>
        <dbReference type="ChEBI" id="CHEBI:29103"/>
    </ligand>
</feature>
<evidence type="ECO:0000256" key="7">
    <source>
        <dbReference type="ARBA" id="ARBA00022490"/>
    </source>
</evidence>
<evidence type="ECO:0000256" key="8">
    <source>
        <dbReference type="ARBA" id="ARBA00022679"/>
    </source>
</evidence>
<keyword evidence="11 16" id="KW-0067">ATP-binding</keyword>
<keyword evidence="10 16" id="KW-0418">Kinase</keyword>
<comment type="similarity">
    <text evidence="14 16">Belongs to the type III pantothenate kinase family.</text>
</comment>
<keyword evidence="12 16" id="KW-0630">Potassium</keyword>
<keyword evidence="8 16" id="KW-0808">Transferase</keyword>
<organism evidence="17 18">
    <name type="scientific">Pseudobowmanella zhangzhouensis</name>
    <dbReference type="NCBI Taxonomy" id="1537679"/>
    <lineage>
        <taxon>Bacteria</taxon>
        <taxon>Pseudomonadati</taxon>
        <taxon>Pseudomonadota</taxon>
        <taxon>Gammaproteobacteria</taxon>
        <taxon>Alteromonadales</taxon>
        <taxon>Alteromonadaceae</taxon>
    </lineage>
</organism>
<dbReference type="EMBL" id="JBHSUS010000001">
    <property type="protein sequence ID" value="MFC6438835.1"/>
    <property type="molecule type" value="Genomic_DNA"/>
</dbReference>
<sequence length="245" mass="26739">MSDAVLKLLIDVGNSRVKYGLTDGQHIVATGMVDDMAQWLPLCERVNQVYLASVGQPEKVEQLRTLFSQQSIPVVEVASQSQFGELKNAYLDAGKLGVDRWLAMLSCRHGYKGNFAVLDFGTAMTCDFVLASGQHLGGWIAPGFQTMHGALFAKTTLPHSTLPDLLDTTPARQTQGAIYNGCLAAMNGLIREAEYQLSLHEGEYRLYVTGGDARYLPIEQNPRVFAANEAVLFGLHLLASADFAE</sequence>
<comment type="cofactor">
    <cofactor evidence="16">
        <name>NH4(+)</name>
        <dbReference type="ChEBI" id="CHEBI:28938"/>
    </cofactor>
    <cofactor evidence="16">
        <name>K(+)</name>
        <dbReference type="ChEBI" id="CHEBI:29103"/>
    </cofactor>
    <text evidence="16">A monovalent cation. Ammonium or potassium.</text>
</comment>
<comment type="pathway">
    <text evidence="4 16">Cofactor biosynthesis; coenzyme A biosynthesis; CoA from (R)-pantothenate: step 1/5.</text>
</comment>
<name>A0ABW1XI19_9ALTE</name>